<dbReference type="Proteomes" id="UP000824281">
    <property type="component" value="Chromosome"/>
</dbReference>
<proteinExistence type="predicted"/>
<evidence type="ECO:0000256" key="1">
    <source>
        <dbReference type="SAM" id="SignalP"/>
    </source>
</evidence>
<reference evidence="2 3" key="1">
    <citation type="submission" date="2021-08" db="EMBL/GenBank/DDBJ databases">
        <title>Comparative Genomics Analysis of the Genus Qipengyuania Reveals Extensive Genetic Diversity and Metabolic Versatility, Including the Description of Fifteen Novel Species.</title>
        <authorList>
            <person name="Liu Y."/>
        </authorList>
    </citation>
    <scope>NUCLEOTIDE SEQUENCE [LARGE SCALE GENOMIC DNA]</scope>
    <source>
        <strain evidence="2 3">1NDH13</strain>
    </source>
</reference>
<organism evidence="2 3">
    <name type="scientific">Qipengyuania aurantiaca</name>
    <dbReference type="NCBI Taxonomy" id="2867233"/>
    <lineage>
        <taxon>Bacteria</taxon>
        <taxon>Pseudomonadati</taxon>
        <taxon>Pseudomonadota</taxon>
        <taxon>Alphaproteobacteria</taxon>
        <taxon>Sphingomonadales</taxon>
        <taxon>Erythrobacteraceae</taxon>
        <taxon>Qipengyuania</taxon>
    </lineage>
</organism>
<accession>A0ABX8ZJQ2</accession>
<feature type="chain" id="PRO_5046523935" evidence="1">
    <location>
        <begin position="23"/>
        <end position="69"/>
    </location>
</feature>
<gene>
    <name evidence="2" type="ORF">K3148_10450</name>
</gene>
<keyword evidence="1" id="KW-0732">Signal</keyword>
<feature type="signal peptide" evidence="1">
    <location>
        <begin position="1"/>
        <end position="22"/>
    </location>
</feature>
<sequence>MSLASLAALCALLPLALGPLPAADTKITAKLCGGGFVEIPIKRKSPPDPPCSAKACHAGSCRKRFDLAQ</sequence>
<keyword evidence="3" id="KW-1185">Reference proteome</keyword>
<evidence type="ECO:0000313" key="2">
    <source>
        <dbReference type="EMBL" id="QZD89240.1"/>
    </source>
</evidence>
<name>A0ABX8ZJQ2_9SPHN</name>
<dbReference type="EMBL" id="CP081295">
    <property type="protein sequence ID" value="QZD89240.1"/>
    <property type="molecule type" value="Genomic_DNA"/>
</dbReference>
<evidence type="ECO:0000313" key="3">
    <source>
        <dbReference type="Proteomes" id="UP000824281"/>
    </source>
</evidence>
<dbReference type="RefSeq" id="WP_221424740.1">
    <property type="nucleotide sequence ID" value="NZ_CP081295.1"/>
</dbReference>
<protein>
    <submittedName>
        <fullName evidence="2">Uncharacterized protein</fullName>
    </submittedName>
</protein>